<evidence type="ECO:0000313" key="2">
    <source>
        <dbReference type="EMBL" id="KAJ1156329.1"/>
    </source>
</evidence>
<feature type="region of interest" description="Disordered" evidence="1">
    <location>
        <begin position="1"/>
        <end position="34"/>
    </location>
</feature>
<name>A0AAV7RU61_PLEWA</name>
<dbReference type="AlphaFoldDB" id="A0AAV7RU61"/>
<dbReference type="Proteomes" id="UP001066276">
    <property type="component" value="Chromosome 5"/>
</dbReference>
<proteinExistence type="predicted"/>
<protein>
    <submittedName>
        <fullName evidence="2">Uncharacterized protein</fullName>
    </submittedName>
</protein>
<sequence length="159" mass="16116">MARPAASPAGSSGQPSRSCNASARHASSASPGGRAASVCSSFVVVAGSVVSPRSSLCCQVASLEESGPRTARSWFFWALGPSDRNGASGRTGGTEVRVCSLFVGRVVPRERSRAGSRLLGSSVPVQVAKRLVLLGTVDSCTALGSRRSEGAVPEAAVGR</sequence>
<keyword evidence="3" id="KW-1185">Reference proteome</keyword>
<gene>
    <name evidence="2" type="ORF">NDU88_009053</name>
</gene>
<accession>A0AAV7RU61</accession>
<dbReference type="EMBL" id="JANPWB010000009">
    <property type="protein sequence ID" value="KAJ1156329.1"/>
    <property type="molecule type" value="Genomic_DNA"/>
</dbReference>
<comment type="caution">
    <text evidence="2">The sequence shown here is derived from an EMBL/GenBank/DDBJ whole genome shotgun (WGS) entry which is preliminary data.</text>
</comment>
<evidence type="ECO:0000313" key="3">
    <source>
        <dbReference type="Proteomes" id="UP001066276"/>
    </source>
</evidence>
<evidence type="ECO:0000256" key="1">
    <source>
        <dbReference type="SAM" id="MobiDB-lite"/>
    </source>
</evidence>
<reference evidence="2" key="1">
    <citation type="journal article" date="2022" name="bioRxiv">
        <title>Sequencing and chromosome-scale assembly of the giantPleurodeles waltlgenome.</title>
        <authorList>
            <person name="Brown T."/>
            <person name="Elewa A."/>
            <person name="Iarovenko S."/>
            <person name="Subramanian E."/>
            <person name="Araus A.J."/>
            <person name="Petzold A."/>
            <person name="Susuki M."/>
            <person name="Suzuki K.-i.T."/>
            <person name="Hayashi T."/>
            <person name="Toyoda A."/>
            <person name="Oliveira C."/>
            <person name="Osipova E."/>
            <person name="Leigh N.D."/>
            <person name="Simon A."/>
            <person name="Yun M.H."/>
        </authorList>
    </citation>
    <scope>NUCLEOTIDE SEQUENCE</scope>
    <source>
        <strain evidence="2">20211129_DDA</strain>
        <tissue evidence="2">Liver</tissue>
    </source>
</reference>
<organism evidence="2 3">
    <name type="scientific">Pleurodeles waltl</name>
    <name type="common">Iberian ribbed newt</name>
    <dbReference type="NCBI Taxonomy" id="8319"/>
    <lineage>
        <taxon>Eukaryota</taxon>
        <taxon>Metazoa</taxon>
        <taxon>Chordata</taxon>
        <taxon>Craniata</taxon>
        <taxon>Vertebrata</taxon>
        <taxon>Euteleostomi</taxon>
        <taxon>Amphibia</taxon>
        <taxon>Batrachia</taxon>
        <taxon>Caudata</taxon>
        <taxon>Salamandroidea</taxon>
        <taxon>Salamandridae</taxon>
        <taxon>Pleurodelinae</taxon>
        <taxon>Pleurodeles</taxon>
    </lineage>
</organism>